<dbReference type="GO" id="GO:0050793">
    <property type="term" value="P:regulation of developmental process"/>
    <property type="evidence" value="ECO:0007669"/>
    <property type="project" value="TreeGrafter"/>
</dbReference>
<proteinExistence type="predicted"/>
<protein>
    <submittedName>
        <fullName evidence="1">ZF-HD homeobox protein</fullName>
    </submittedName>
</protein>
<dbReference type="AlphaFoldDB" id="A0A2I0XFZ9"/>
<dbReference type="STRING" id="906689.A0A2I0XFZ9"/>
<keyword evidence="1" id="KW-0238">DNA-binding</keyword>
<dbReference type="EMBL" id="KZ501915">
    <property type="protein sequence ID" value="PKU86829.1"/>
    <property type="molecule type" value="Genomic_DNA"/>
</dbReference>
<evidence type="ECO:0000313" key="2">
    <source>
        <dbReference type="Proteomes" id="UP000233837"/>
    </source>
</evidence>
<reference evidence="1 2" key="2">
    <citation type="journal article" date="2017" name="Nature">
        <title>The Apostasia genome and the evolution of orchids.</title>
        <authorList>
            <person name="Zhang G.Q."/>
            <person name="Liu K.W."/>
            <person name="Li Z."/>
            <person name="Lohaus R."/>
            <person name="Hsiao Y.Y."/>
            <person name="Niu S.C."/>
            <person name="Wang J.Y."/>
            <person name="Lin Y.C."/>
            <person name="Xu Q."/>
            <person name="Chen L.J."/>
            <person name="Yoshida K."/>
            <person name="Fujiwara S."/>
            <person name="Wang Z.W."/>
            <person name="Zhang Y.Q."/>
            <person name="Mitsuda N."/>
            <person name="Wang M."/>
            <person name="Liu G.H."/>
            <person name="Pecoraro L."/>
            <person name="Huang H.X."/>
            <person name="Xiao X.J."/>
            <person name="Lin M."/>
            <person name="Wu X.Y."/>
            <person name="Wu W.L."/>
            <person name="Chen Y.Y."/>
            <person name="Chang S.B."/>
            <person name="Sakamoto S."/>
            <person name="Ohme-Takagi M."/>
            <person name="Yagi M."/>
            <person name="Zeng S.J."/>
            <person name="Shen C.Y."/>
            <person name="Yeh C.M."/>
            <person name="Luo Y.B."/>
            <person name="Tsai W.C."/>
            <person name="Van de Peer Y."/>
            <person name="Liu Z.J."/>
        </authorList>
    </citation>
    <scope>NUCLEOTIDE SEQUENCE [LARGE SCALE GENOMIC DNA]</scope>
    <source>
        <tissue evidence="1">The whole plant</tissue>
    </source>
</reference>
<dbReference type="GO" id="GO:0005634">
    <property type="term" value="C:nucleus"/>
    <property type="evidence" value="ECO:0007669"/>
    <property type="project" value="TreeGrafter"/>
</dbReference>
<gene>
    <name evidence="1" type="ORF">MA16_Dca022489</name>
</gene>
<dbReference type="PANTHER" id="PTHR31948">
    <property type="entry name" value="ZINC-FINGER HOMEODOMAIN PROTEIN 2"/>
    <property type="match status" value="1"/>
</dbReference>
<keyword evidence="1" id="KW-0371">Homeobox</keyword>
<dbReference type="SUPFAM" id="SSF46689">
    <property type="entry name" value="Homeodomain-like"/>
    <property type="match status" value="1"/>
</dbReference>
<dbReference type="InterPro" id="IPR009057">
    <property type="entry name" value="Homeodomain-like_sf"/>
</dbReference>
<keyword evidence="2" id="KW-1185">Reference proteome</keyword>
<dbReference type="Proteomes" id="UP000233837">
    <property type="component" value="Unassembled WGS sequence"/>
</dbReference>
<dbReference type="Gene3D" id="1.10.10.60">
    <property type="entry name" value="Homeodomain-like"/>
    <property type="match status" value="1"/>
</dbReference>
<dbReference type="NCBIfam" id="TIGR01565">
    <property type="entry name" value="homeo_ZF_HD"/>
    <property type="match status" value="1"/>
</dbReference>
<dbReference type="GO" id="GO:0003700">
    <property type="term" value="F:DNA-binding transcription factor activity"/>
    <property type="evidence" value="ECO:0007669"/>
    <property type="project" value="TreeGrafter"/>
</dbReference>
<sequence length="142" mass="15648">MLLALCNDVQDGDSPAGVGRSITIPTPVVSMMLLKKWFQTKFSPEQKDRMLELSERLGWQLHKRDEELVEKYNNEIGIGKGVFKVWMHNNKRHLYGHSGSHKGETMSGVSLSAAAALVGGVAGVHKVDENGNATNGACRRKF</sequence>
<accession>A0A2I0XFZ9</accession>
<evidence type="ECO:0000313" key="1">
    <source>
        <dbReference type="EMBL" id="PKU86829.1"/>
    </source>
</evidence>
<reference evidence="1 2" key="1">
    <citation type="journal article" date="2016" name="Sci. Rep.">
        <title>The Dendrobium catenatum Lindl. genome sequence provides insights into polysaccharide synthase, floral development and adaptive evolution.</title>
        <authorList>
            <person name="Zhang G.Q."/>
            <person name="Xu Q."/>
            <person name="Bian C."/>
            <person name="Tsai W.C."/>
            <person name="Yeh C.M."/>
            <person name="Liu K.W."/>
            <person name="Yoshida K."/>
            <person name="Zhang L.S."/>
            <person name="Chang S.B."/>
            <person name="Chen F."/>
            <person name="Shi Y."/>
            <person name="Su Y.Y."/>
            <person name="Zhang Y.Q."/>
            <person name="Chen L.J."/>
            <person name="Yin Y."/>
            <person name="Lin M."/>
            <person name="Huang H."/>
            <person name="Deng H."/>
            <person name="Wang Z.W."/>
            <person name="Zhu S.L."/>
            <person name="Zhao X."/>
            <person name="Deng C."/>
            <person name="Niu S.C."/>
            <person name="Huang J."/>
            <person name="Wang M."/>
            <person name="Liu G.H."/>
            <person name="Yang H.J."/>
            <person name="Xiao X.J."/>
            <person name="Hsiao Y.Y."/>
            <person name="Wu W.L."/>
            <person name="Chen Y.Y."/>
            <person name="Mitsuda N."/>
            <person name="Ohme-Takagi M."/>
            <person name="Luo Y.B."/>
            <person name="Van de Peer Y."/>
            <person name="Liu Z.J."/>
        </authorList>
    </citation>
    <scope>NUCLEOTIDE SEQUENCE [LARGE SCALE GENOMIC DNA]</scope>
    <source>
        <tissue evidence="1">The whole plant</tissue>
    </source>
</reference>
<dbReference type="GO" id="GO:0000976">
    <property type="term" value="F:transcription cis-regulatory region binding"/>
    <property type="evidence" value="ECO:0007669"/>
    <property type="project" value="TreeGrafter"/>
</dbReference>
<dbReference type="InterPro" id="IPR006455">
    <property type="entry name" value="Homeodomain_ZF_HD"/>
</dbReference>
<dbReference type="PANTHER" id="PTHR31948:SF72">
    <property type="entry name" value="ZINC-FINGER HOMEODOMAIN PROTEIN 10"/>
    <property type="match status" value="1"/>
</dbReference>
<organism evidence="1 2">
    <name type="scientific">Dendrobium catenatum</name>
    <dbReference type="NCBI Taxonomy" id="906689"/>
    <lineage>
        <taxon>Eukaryota</taxon>
        <taxon>Viridiplantae</taxon>
        <taxon>Streptophyta</taxon>
        <taxon>Embryophyta</taxon>
        <taxon>Tracheophyta</taxon>
        <taxon>Spermatophyta</taxon>
        <taxon>Magnoliopsida</taxon>
        <taxon>Liliopsida</taxon>
        <taxon>Asparagales</taxon>
        <taxon>Orchidaceae</taxon>
        <taxon>Epidendroideae</taxon>
        <taxon>Malaxideae</taxon>
        <taxon>Dendrobiinae</taxon>
        <taxon>Dendrobium</taxon>
    </lineage>
</organism>
<name>A0A2I0XFZ9_9ASPA</name>